<dbReference type="InterPro" id="IPR016181">
    <property type="entry name" value="Acyl_CoA_acyltransferase"/>
</dbReference>
<proteinExistence type="predicted"/>
<dbReference type="InterPro" id="IPR000182">
    <property type="entry name" value="GNAT_dom"/>
</dbReference>
<dbReference type="PANTHER" id="PTHR43877">
    <property type="entry name" value="AMINOALKYLPHOSPHONATE N-ACETYLTRANSFERASE-RELATED-RELATED"/>
    <property type="match status" value="1"/>
</dbReference>
<protein>
    <submittedName>
        <fullName evidence="5">GNAT family N-acetyltransferase</fullName>
    </submittedName>
</protein>
<keyword evidence="1 5" id="KW-0808">Transferase</keyword>
<evidence type="ECO:0000256" key="2">
    <source>
        <dbReference type="ARBA" id="ARBA00023315"/>
    </source>
</evidence>
<evidence type="ECO:0000256" key="3">
    <source>
        <dbReference type="SAM" id="MobiDB-lite"/>
    </source>
</evidence>
<gene>
    <name evidence="5" type="ORF">HUT08_30055</name>
</gene>
<dbReference type="SUPFAM" id="SSF55729">
    <property type="entry name" value="Acyl-CoA N-acyltransferases (Nat)"/>
    <property type="match status" value="2"/>
</dbReference>
<dbReference type="PROSITE" id="PS51186">
    <property type="entry name" value="GNAT"/>
    <property type="match status" value="2"/>
</dbReference>
<keyword evidence="6" id="KW-1185">Reference proteome</keyword>
<dbReference type="Gene3D" id="3.40.630.30">
    <property type="match status" value="1"/>
</dbReference>
<dbReference type="EMBL" id="CP054929">
    <property type="protein sequence ID" value="QKW53083.1"/>
    <property type="molecule type" value="Genomic_DNA"/>
</dbReference>
<reference evidence="5 6" key="1">
    <citation type="submission" date="2020-06" db="EMBL/GenBank/DDBJ databases">
        <title>Genome mining for natural products.</title>
        <authorList>
            <person name="Zhang B."/>
            <person name="Shi J."/>
            <person name="Ge H."/>
        </authorList>
    </citation>
    <scope>NUCLEOTIDE SEQUENCE [LARGE SCALE GENOMIC DNA]</scope>
    <source>
        <strain evidence="5 6">NA00687</strain>
    </source>
</reference>
<evidence type="ECO:0000313" key="6">
    <source>
        <dbReference type="Proteomes" id="UP000509303"/>
    </source>
</evidence>
<feature type="domain" description="N-acetyltransferase" evidence="4">
    <location>
        <begin position="161"/>
        <end position="309"/>
    </location>
</feature>
<dbReference type="GO" id="GO:0016747">
    <property type="term" value="F:acyltransferase activity, transferring groups other than amino-acyl groups"/>
    <property type="evidence" value="ECO:0007669"/>
    <property type="project" value="InterPro"/>
</dbReference>
<feature type="domain" description="N-acetyltransferase" evidence="4">
    <location>
        <begin position="3"/>
        <end position="152"/>
    </location>
</feature>
<feature type="region of interest" description="Disordered" evidence="3">
    <location>
        <begin position="65"/>
        <end position="84"/>
    </location>
</feature>
<dbReference type="Pfam" id="PF00583">
    <property type="entry name" value="Acetyltransf_1"/>
    <property type="match status" value="2"/>
</dbReference>
<sequence length="309" mass="33853">MTVIVRDFRPEDAVAVAEVRRAAIPFMVNTPETVAWQVAHAPAAQRYRLLVGEWDGRIVATAHTGLAPDADEPGRSFSNPSVHPDARGRGVGTAMLVEAERYLAAEGATSLYVWALDEPHCLEFAERRGYRLSRGSVFQRLDLTTAELPPLPDTEALPAGVELRTVAELADRVAEFHEADVEATADEPGDLAGTAPDLARWRAMYWDHPALDRDLSMAALVDGAIAAYTVAHTDRRDRYQSGMTGTRRGYRGRGLATLVKTASLHRARAAGFTAAFTSNDADNQPMLAINRRFGYEPAQGERRVFRSLV</sequence>
<keyword evidence="2" id="KW-0012">Acyltransferase</keyword>
<dbReference type="InterPro" id="IPR050832">
    <property type="entry name" value="Bact_Acetyltransf"/>
</dbReference>
<evidence type="ECO:0000313" key="5">
    <source>
        <dbReference type="EMBL" id="QKW53083.1"/>
    </source>
</evidence>
<dbReference type="PANTHER" id="PTHR43877:SF1">
    <property type="entry name" value="ACETYLTRANSFERASE"/>
    <property type="match status" value="1"/>
</dbReference>
<name>A0A7H8NF40_9ACTN</name>
<organism evidence="5 6">
    <name type="scientific">Streptomyces buecherae</name>
    <dbReference type="NCBI Taxonomy" id="2763006"/>
    <lineage>
        <taxon>Bacteria</taxon>
        <taxon>Bacillati</taxon>
        <taxon>Actinomycetota</taxon>
        <taxon>Actinomycetes</taxon>
        <taxon>Kitasatosporales</taxon>
        <taxon>Streptomycetaceae</taxon>
        <taxon>Streptomyces</taxon>
    </lineage>
</organism>
<dbReference type="AlphaFoldDB" id="A0A7H8NF40"/>
<evidence type="ECO:0000259" key="4">
    <source>
        <dbReference type="PROSITE" id="PS51186"/>
    </source>
</evidence>
<evidence type="ECO:0000256" key="1">
    <source>
        <dbReference type="ARBA" id="ARBA00022679"/>
    </source>
</evidence>
<dbReference type="CDD" id="cd04301">
    <property type="entry name" value="NAT_SF"/>
    <property type="match status" value="1"/>
</dbReference>
<accession>A0A7H8NF40</accession>
<dbReference type="Proteomes" id="UP000509303">
    <property type="component" value="Chromosome"/>
</dbReference>